<dbReference type="Pfam" id="PF01433">
    <property type="entry name" value="Peptidase_M1"/>
    <property type="match status" value="1"/>
</dbReference>
<gene>
    <name evidence="3" type="ORF">NWE73_14025</name>
</gene>
<accession>A0ABT6DKU5</accession>
<dbReference type="PANTHER" id="PTHR45726:SF3">
    <property type="entry name" value="LEUKOTRIENE A-4 HYDROLASE"/>
    <property type="match status" value="1"/>
</dbReference>
<evidence type="ECO:0000313" key="3">
    <source>
        <dbReference type="EMBL" id="MDG0817495.1"/>
    </source>
</evidence>
<organism evidence="3 4">
    <name type="scientific">Bdellovibrio svalbardensis</name>
    <dbReference type="NCBI Taxonomy" id="2972972"/>
    <lineage>
        <taxon>Bacteria</taxon>
        <taxon>Pseudomonadati</taxon>
        <taxon>Bdellovibrionota</taxon>
        <taxon>Bdellovibrionia</taxon>
        <taxon>Bdellovibrionales</taxon>
        <taxon>Pseudobdellovibrionaceae</taxon>
        <taxon>Bdellovibrio</taxon>
    </lineage>
</organism>
<dbReference type="SUPFAM" id="SSF55486">
    <property type="entry name" value="Metalloproteases ('zincins'), catalytic domain"/>
    <property type="match status" value="1"/>
</dbReference>
<evidence type="ECO:0000313" key="4">
    <source>
        <dbReference type="Proteomes" id="UP001152321"/>
    </source>
</evidence>
<dbReference type="PANTHER" id="PTHR45726">
    <property type="entry name" value="LEUKOTRIENE A-4 HYDROLASE"/>
    <property type="match status" value="1"/>
</dbReference>
<feature type="signal peptide" evidence="1">
    <location>
        <begin position="1"/>
        <end position="28"/>
    </location>
</feature>
<dbReference type="RefSeq" id="WP_277578968.1">
    <property type="nucleotide sequence ID" value="NZ_JANRMI010000004.1"/>
</dbReference>
<keyword evidence="1" id="KW-0732">Signal</keyword>
<dbReference type="InterPro" id="IPR034015">
    <property type="entry name" value="M1_LTA4H"/>
</dbReference>
<dbReference type="EMBL" id="JANRMI010000004">
    <property type="protein sequence ID" value="MDG0817495.1"/>
    <property type="molecule type" value="Genomic_DNA"/>
</dbReference>
<dbReference type="Gene3D" id="1.10.390.10">
    <property type="entry name" value="Neutral Protease Domain 2"/>
    <property type="match status" value="1"/>
</dbReference>
<dbReference type="Proteomes" id="UP001152321">
    <property type="component" value="Unassembled WGS sequence"/>
</dbReference>
<evidence type="ECO:0000259" key="2">
    <source>
        <dbReference type="Pfam" id="PF01433"/>
    </source>
</evidence>
<evidence type="ECO:0000256" key="1">
    <source>
        <dbReference type="SAM" id="SignalP"/>
    </source>
</evidence>
<dbReference type="InterPro" id="IPR014782">
    <property type="entry name" value="Peptidase_M1_dom"/>
</dbReference>
<feature type="chain" id="PRO_5046118094" evidence="1">
    <location>
        <begin position="29"/>
        <end position="697"/>
    </location>
</feature>
<comment type="caution">
    <text evidence="3">The sequence shown here is derived from an EMBL/GenBank/DDBJ whole genome shotgun (WGS) entry which is preliminary data.</text>
</comment>
<protein>
    <submittedName>
        <fullName evidence="3">M1 family peptidase</fullName>
    </submittedName>
</protein>
<dbReference type="InterPro" id="IPR027268">
    <property type="entry name" value="Peptidase_M4/M1_CTD_sf"/>
</dbReference>
<name>A0ABT6DKU5_9BACT</name>
<feature type="domain" description="Peptidase M1 membrane alanine aminopeptidase" evidence="2">
    <location>
        <begin position="297"/>
        <end position="438"/>
    </location>
</feature>
<keyword evidence="4" id="KW-1185">Reference proteome</keyword>
<reference evidence="3" key="1">
    <citation type="submission" date="2022-08" db="EMBL/GenBank/DDBJ databases">
        <title>Novel Bdellovibrio Species Isolated from Svalbard: Designation Bdellovibrio svalbardensis.</title>
        <authorList>
            <person name="Mitchell R.J."/>
            <person name="Choi S.Y."/>
        </authorList>
    </citation>
    <scope>NUCLEOTIDE SEQUENCE</scope>
    <source>
        <strain evidence="3">PAP01</strain>
    </source>
</reference>
<proteinExistence type="predicted"/>
<sequence>MSRSKALHKLMFVAGVLFFLLVTLQAPAQVSAEAPTKAAAPLHHKLDVEIFPTLKMIKAQDTLTFPADTPRKISFLLHKDLQVAVISANDSLVVLHPATQAEPFTEYGLTLSSQDNSATLVYSGVIYDPVVDNDSRGLISLEGATLFGSTYWYPDVLGAQKSFELSIRTPADWKSLSQGQMISLENQGLTNITRYKEIYPQEDIYLIAGPFKSFETETASGKKLRVLLRKDEPALAQNFLAVMPDYIQHFSEIIAPYPYGSFSVVENLWETGYGMPSFTLLGSTVVRLPFILNSSLPHEILHNWWGNSVYVDYDKGNWSEGLTTYMADYWQQEKINADRAYRMKTLANYSDFVTTNPASDFPLRQFKGRHNSSSQAVGYGKSMMLFHMLEFRFGKELFQKALQDFYNVNIFKRATFRDIQTSFEKITNQNLESLFTQWLDRKGAPVIELTDVKVMRWLDGSNATTYVLSQKQEEVYNLSIPVIWTLESGEEVRQVAKLADKSQIFTLVSRSRPVKISVDPDFHLFRSLYTEERPATVSSVLGSPSVHFYFDGNNGGAQAFVQNWSKTLEGKTTLHNVSDAFEVPSEGAIVLVGDNAAFANFMKSQLADQKFQISDSSITIEDQAFALSEVSTVLVTRLKNKPTQAIVWVRWSADNNPGEWAKRLTHYGNMGILVFKGRPAVLQSSWPVTESPLQRKM</sequence>